<evidence type="ECO:0008006" key="4">
    <source>
        <dbReference type="Google" id="ProtNLM"/>
    </source>
</evidence>
<dbReference type="OrthoDB" id="6195299at2"/>
<feature type="signal peptide" evidence="1">
    <location>
        <begin position="1"/>
        <end position="25"/>
    </location>
</feature>
<dbReference type="Proteomes" id="UP000219353">
    <property type="component" value="Unassembled WGS sequence"/>
</dbReference>
<evidence type="ECO:0000313" key="3">
    <source>
        <dbReference type="Proteomes" id="UP000219353"/>
    </source>
</evidence>
<organism evidence="2 3">
    <name type="scientific">Arsukibacterium tuosuense</name>
    <dbReference type="NCBI Taxonomy" id="1323745"/>
    <lineage>
        <taxon>Bacteria</taxon>
        <taxon>Pseudomonadati</taxon>
        <taxon>Pseudomonadota</taxon>
        <taxon>Gammaproteobacteria</taxon>
        <taxon>Chromatiales</taxon>
        <taxon>Chromatiaceae</taxon>
        <taxon>Arsukibacterium</taxon>
    </lineage>
</organism>
<protein>
    <recommendedName>
        <fullName evidence="4">DUF2066 domain-containing protein</fullName>
    </recommendedName>
</protein>
<sequence>MVPQMQPFKLLLATLLILFSNLVAAIEVDNLYVADVSAEQNQRQWQSNALAQVITRLTGISELSDYPDITSELASAGKYVKQFESFRQNGSNRLKVLLDASLINVLLQQQGIAIWGSHRPEILLWVVQQQGSERFFLRQPDNELVKLLLQSLSENGIPVTLPLYDIDDLMLLSETDVWAGFWQPIKQASQRYRPDMIMTLAFDEVSQDGTSQLRLSWQRQSPVSGTNQSRIIRNEVTAADNTALISAFSAALTRELAAEQAVLLNSEHSTYQLAVENLQSLADVVAVERLLNRVLGVAAVTLSEFSENEARFAVDLQIELAQLTRILRWEPALTLSDDTSGNRTVTAIDERFEPAVELSPESPADVRYMFIRR</sequence>
<evidence type="ECO:0000256" key="1">
    <source>
        <dbReference type="SAM" id="SignalP"/>
    </source>
</evidence>
<keyword evidence="1" id="KW-0732">Signal</keyword>
<dbReference type="EMBL" id="OBEB01000003">
    <property type="protein sequence ID" value="SNY50758.1"/>
    <property type="molecule type" value="Genomic_DNA"/>
</dbReference>
<keyword evidence="3" id="KW-1185">Reference proteome</keyword>
<dbReference type="Pfam" id="PF09839">
    <property type="entry name" value="DUF2066"/>
    <property type="match status" value="1"/>
</dbReference>
<proteinExistence type="predicted"/>
<dbReference type="AlphaFoldDB" id="A0A285IRY9"/>
<accession>A0A285IRY9</accession>
<reference evidence="3" key="1">
    <citation type="submission" date="2017-09" db="EMBL/GenBank/DDBJ databases">
        <authorList>
            <person name="Varghese N."/>
            <person name="Submissions S."/>
        </authorList>
    </citation>
    <scope>NUCLEOTIDE SEQUENCE [LARGE SCALE GENOMIC DNA]</scope>
    <source>
        <strain evidence="3">CGMCC 1.12461</strain>
    </source>
</reference>
<dbReference type="RefSeq" id="WP_097110946.1">
    <property type="nucleotide sequence ID" value="NZ_OBEB01000003.1"/>
</dbReference>
<name>A0A285IRY9_9GAMM</name>
<evidence type="ECO:0000313" key="2">
    <source>
        <dbReference type="EMBL" id="SNY50758.1"/>
    </source>
</evidence>
<dbReference type="InterPro" id="IPR018642">
    <property type="entry name" value="DUF2066"/>
</dbReference>
<feature type="chain" id="PRO_5012628528" description="DUF2066 domain-containing protein" evidence="1">
    <location>
        <begin position="26"/>
        <end position="373"/>
    </location>
</feature>
<gene>
    <name evidence="2" type="ORF">SAMN06297280_1664</name>
</gene>